<keyword evidence="5" id="KW-0539">Nucleus</keyword>
<dbReference type="InterPro" id="IPR003340">
    <property type="entry name" value="B3_DNA-bd"/>
</dbReference>
<evidence type="ECO:0000259" key="6">
    <source>
        <dbReference type="PROSITE" id="PS50863"/>
    </source>
</evidence>
<evidence type="ECO:0000313" key="8">
    <source>
        <dbReference type="Proteomes" id="UP000242715"/>
    </source>
</evidence>
<dbReference type="GO" id="GO:0003677">
    <property type="term" value="F:DNA binding"/>
    <property type="evidence" value="ECO:0007669"/>
    <property type="project" value="UniProtKB-KW"/>
</dbReference>
<organism evidence="7 8">
    <name type="scientific">Trifolium subterraneum</name>
    <name type="common">Subterranean clover</name>
    <dbReference type="NCBI Taxonomy" id="3900"/>
    <lineage>
        <taxon>Eukaryota</taxon>
        <taxon>Viridiplantae</taxon>
        <taxon>Streptophyta</taxon>
        <taxon>Embryophyta</taxon>
        <taxon>Tracheophyta</taxon>
        <taxon>Spermatophyta</taxon>
        <taxon>Magnoliopsida</taxon>
        <taxon>eudicotyledons</taxon>
        <taxon>Gunneridae</taxon>
        <taxon>Pentapetalae</taxon>
        <taxon>rosids</taxon>
        <taxon>fabids</taxon>
        <taxon>Fabales</taxon>
        <taxon>Fabaceae</taxon>
        <taxon>Papilionoideae</taxon>
        <taxon>50 kb inversion clade</taxon>
        <taxon>NPAAA clade</taxon>
        <taxon>Hologalegina</taxon>
        <taxon>IRL clade</taxon>
        <taxon>Trifolieae</taxon>
        <taxon>Trifolium</taxon>
    </lineage>
</organism>
<keyword evidence="3" id="KW-0238">DNA-binding</keyword>
<accession>A0A2Z6MSS0</accession>
<evidence type="ECO:0000256" key="1">
    <source>
        <dbReference type="ARBA" id="ARBA00004123"/>
    </source>
</evidence>
<feature type="domain" description="TF-B3" evidence="6">
    <location>
        <begin position="94"/>
        <end position="194"/>
    </location>
</feature>
<dbReference type="InterPro" id="IPR015300">
    <property type="entry name" value="DNA-bd_pseudobarrel_sf"/>
</dbReference>
<protein>
    <recommendedName>
        <fullName evidence="6">TF-B3 domain-containing protein</fullName>
    </recommendedName>
</protein>
<dbReference type="OrthoDB" id="638806at2759"/>
<dbReference type="PROSITE" id="PS50863">
    <property type="entry name" value="B3"/>
    <property type="match status" value="1"/>
</dbReference>
<evidence type="ECO:0000313" key="7">
    <source>
        <dbReference type="EMBL" id="GAU35498.1"/>
    </source>
</evidence>
<keyword evidence="2" id="KW-0805">Transcription regulation</keyword>
<evidence type="ECO:0000256" key="3">
    <source>
        <dbReference type="ARBA" id="ARBA00023125"/>
    </source>
</evidence>
<evidence type="ECO:0000256" key="5">
    <source>
        <dbReference type="ARBA" id="ARBA00023242"/>
    </source>
</evidence>
<keyword evidence="8" id="KW-1185">Reference proteome</keyword>
<evidence type="ECO:0000256" key="2">
    <source>
        <dbReference type="ARBA" id="ARBA00023015"/>
    </source>
</evidence>
<dbReference type="Gene3D" id="2.40.330.10">
    <property type="entry name" value="DNA-binding pseudobarrel domain"/>
    <property type="match status" value="1"/>
</dbReference>
<reference evidence="8" key="1">
    <citation type="journal article" date="2017" name="Front. Plant Sci.">
        <title>Climate Clever Clovers: New Paradigm to Reduce the Environmental Footprint of Ruminants by Breeding Low Methanogenic Forages Utilizing Haplotype Variation.</title>
        <authorList>
            <person name="Kaur P."/>
            <person name="Appels R."/>
            <person name="Bayer P.E."/>
            <person name="Keeble-Gagnere G."/>
            <person name="Wang J."/>
            <person name="Hirakawa H."/>
            <person name="Shirasawa K."/>
            <person name="Vercoe P."/>
            <person name="Stefanova K."/>
            <person name="Durmic Z."/>
            <person name="Nichols P."/>
            <person name="Revell C."/>
            <person name="Isobe S.N."/>
            <person name="Edwards D."/>
            <person name="Erskine W."/>
        </authorList>
    </citation>
    <scope>NUCLEOTIDE SEQUENCE [LARGE SCALE GENOMIC DNA]</scope>
    <source>
        <strain evidence="8">cv. Daliak</strain>
    </source>
</reference>
<dbReference type="CDD" id="cd10017">
    <property type="entry name" value="B3_DNA"/>
    <property type="match status" value="1"/>
</dbReference>
<dbReference type="SUPFAM" id="SSF101936">
    <property type="entry name" value="DNA-binding pseudobarrel domain"/>
    <property type="match status" value="1"/>
</dbReference>
<proteinExistence type="predicted"/>
<gene>
    <name evidence="7" type="ORF">TSUD_155290</name>
</gene>
<dbReference type="GO" id="GO:0005634">
    <property type="term" value="C:nucleus"/>
    <property type="evidence" value="ECO:0007669"/>
    <property type="project" value="UniProtKB-SubCell"/>
</dbReference>
<dbReference type="EMBL" id="DF973593">
    <property type="protein sequence ID" value="GAU35498.1"/>
    <property type="molecule type" value="Genomic_DNA"/>
</dbReference>
<dbReference type="Pfam" id="PF02362">
    <property type="entry name" value="B3"/>
    <property type="match status" value="1"/>
</dbReference>
<sequence>MSSGIIIATQFGFNEPTEVILEYLGSDNRFEIHDVKIGINEIPIENNSETDNATNFSANNTTPPVAFNPIMTASEINSFQRVDFNQDNVHTWIKKINITPGNGNNIQPLNIPREFALQALGDATSIVLQSMHSNELIKCKIITAKRSETQVEKYLSSGWHKFVKDNNIKAGDKFILKLPHHNATAIQAEIVRGNNSN</sequence>
<keyword evidence="4" id="KW-0804">Transcription</keyword>
<dbReference type="AlphaFoldDB" id="A0A2Z6MSS0"/>
<evidence type="ECO:0000256" key="4">
    <source>
        <dbReference type="ARBA" id="ARBA00023163"/>
    </source>
</evidence>
<dbReference type="Proteomes" id="UP000242715">
    <property type="component" value="Unassembled WGS sequence"/>
</dbReference>
<name>A0A2Z6MSS0_TRISU</name>
<comment type="subcellular location">
    <subcellularLocation>
        <location evidence="1">Nucleus</location>
    </subcellularLocation>
</comment>